<dbReference type="AlphaFoldDB" id="A0A2S1R111"/>
<dbReference type="Proteomes" id="UP000244929">
    <property type="component" value="Chromosome"/>
</dbReference>
<proteinExistence type="predicted"/>
<organism evidence="1 2">
    <name type="scientific">Flavobacterium album</name>
    <dbReference type="NCBI Taxonomy" id="2175091"/>
    <lineage>
        <taxon>Bacteria</taxon>
        <taxon>Pseudomonadati</taxon>
        <taxon>Bacteroidota</taxon>
        <taxon>Flavobacteriia</taxon>
        <taxon>Flavobacteriales</taxon>
        <taxon>Flavobacteriaceae</taxon>
        <taxon>Flavobacterium</taxon>
    </lineage>
</organism>
<evidence type="ECO:0000313" key="2">
    <source>
        <dbReference type="Proteomes" id="UP000244929"/>
    </source>
</evidence>
<dbReference type="KEGG" id="falb:HYN59_14910"/>
<dbReference type="EMBL" id="CP029186">
    <property type="protein sequence ID" value="AWH86317.1"/>
    <property type="molecule type" value="Genomic_DNA"/>
</dbReference>
<name>A0A2S1R111_9FLAO</name>
<protein>
    <recommendedName>
        <fullName evidence="3">NERD domain-containing protein</fullName>
    </recommendedName>
</protein>
<sequence>MENRRTVPKELYDNYNLLLKYKDNRRTQEEIYDDLLAIVKDTEKGKFLPFVMQMMNMIGLRHTTDMYKNLMSPLKQFAYVIDVYFSTVHSQGKAMPDENEWTRLTELLMETEMTYFGEIGFPTNESDFDLEKVSVSMKSFFDFYSNAQLSYDEQTLGRLRNNFEKFDTDIKSQFGFTVSDIVTFCHHAGNLCREKAEKTQNSASYGWEELTSRLIAQGLTDPKDWVNVPEVQTLVEFVMKPGSWFIHTAQEVTNTTLSAKTIDDLIKFLLFDENILVGKTVYYADERQYLSTPIISLNADEYLIPPFKLLIEAFYNRINAWLATTKSNKYLKAKNKALEEKTLQIFRNFFKSNASYYQTFYFDKSNRAEQDLLILYKDIALIIEIKDFKFRAPMREPIKAFDKIKSDFKGGIQKAYDQCKRMENALEIGNNFEIYDEKNNKLLWEVKPGKIRNWYSIIVTQHKYGGIQTNLSELLSKEQDALYPWSVCVDDLEIFLLGLLKIKRNSSSHNFINYLEYREYFHERLICSDELEMCGLFLIAQHKFRHYATQSEDYFATDIRMSGIFDAHYQNGLGFTDEINIQNKKKQPIGSYEKSFDVHIVSGHDMKD</sequence>
<dbReference type="RefSeq" id="WP_108779040.1">
    <property type="nucleotide sequence ID" value="NZ_CP029186.1"/>
</dbReference>
<evidence type="ECO:0008006" key="3">
    <source>
        <dbReference type="Google" id="ProtNLM"/>
    </source>
</evidence>
<dbReference type="OrthoDB" id="7060647at2"/>
<reference evidence="1 2" key="1">
    <citation type="submission" date="2018-04" db="EMBL/GenBank/DDBJ databases">
        <title>Genome sequencing of Flavobacterium sp. HYN0059.</title>
        <authorList>
            <person name="Yi H."/>
            <person name="Baek C."/>
        </authorList>
    </citation>
    <scope>NUCLEOTIDE SEQUENCE [LARGE SCALE GENOMIC DNA]</scope>
    <source>
        <strain evidence="1 2">HYN0059</strain>
    </source>
</reference>
<gene>
    <name evidence="1" type="ORF">HYN59_14910</name>
</gene>
<evidence type="ECO:0000313" key="1">
    <source>
        <dbReference type="EMBL" id="AWH86317.1"/>
    </source>
</evidence>
<accession>A0A2S1R111</accession>
<keyword evidence="2" id="KW-1185">Reference proteome</keyword>